<sequence>MATSDHAADVEMLLAHQGRWQRVGQWCGVHDRWPLIITPTAAAVMGLHCDLSEAVAGFEATLPLDSGAGDELGWNRRNLGVRHTARIRADGTVVLAGGRVYATPSGAATALSGYPQNGWTVLRTSDGRTLDETRTELRARREN</sequence>
<evidence type="ECO:0000313" key="3">
    <source>
        <dbReference type="Proteomes" id="UP000517916"/>
    </source>
</evidence>
<organism evidence="2 3">
    <name type="scientific">Kutzneria viridogrisea</name>
    <dbReference type="NCBI Taxonomy" id="47990"/>
    <lineage>
        <taxon>Bacteria</taxon>
        <taxon>Bacillati</taxon>
        <taxon>Actinomycetota</taxon>
        <taxon>Actinomycetes</taxon>
        <taxon>Pseudonocardiales</taxon>
        <taxon>Pseudonocardiaceae</taxon>
        <taxon>Kutzneria</taxon>
    </lineage>
</organism>
<proteinExistence type="predicted"/>
<comment type="caution">
    <text evidence="2">The sequence shown here is derived from an EMBL/GenBank/DDBJ whole genome shotgun (WGS) entry which is preliminary data.</text>
</comment>
<accession>A0ABR6BIR0</accession>
<evidence type="ECO:0000259" key="1">
    <source>
        <dbReference type="Pfam" id="PF18755"/>
    </source>
</evidence>
<gene>
    <name evidence="2" type="ORF">BC739_003969</name>
</gene>
<dbReference type="Proteomes" id="UP000517916">
    <property type="component" value="Unassembled WGS sequence"/>
</dbReference>
<keyword evidence="3" id="KW-1185">Reference proteome</keyword>
<dbReference type="EMBL" id="JACJID010000003">
    <property type="protein sequence ID" value="MBA8926763.1"/>
    <property type="molecule type" value="Genomic_DNA"/>
</dbReference>
<feature type="domain" description="RAMA" evidence="1">
    <location>
        <begin position="68"/>
        <end position="142"/>
    </location>
</feature>
<dbReference type="RefSeq" id="WP_182837996.1">
    <property type="nucleotide sequence ID" value="NZ_BAAABQ010000029.1"/>
</dbReference>
<evidence type="ECO:0000313" key="2">
    <source>
        <dbReference type="EMBL" id="MBA8926763.1"/>
    </source>
</evidence>
<dbReference type="Pfam" id="PF18755">
    <property type="entry name" value="RAMA"/>
    <property type="match status" value="1"/>
</dbReference>
<reference evidence="2 3" key="1">
    <citation type="submission" date="2020-08" db="EMBL/GenBank/DDBJ databases">
        <title>Genomic Encyclopedia of Archaeal and Bacterial Type Strains, Phase II (KMG-II): from individual species to whole genera.</title>
        <authorList>
            <person name="Goeker M."/>
        </authorList>
    </citation>
    <scope>NUCLEOTIDE SEQUENCE [LARGE SCALE GENOMIC DNA]</scope>
    <source>
        <strain evidence="2 3">DSM 43850</strain>
    </source>
</reference>
<dbReference type="InterPro" id="IPR040843">
    <property type="entry name" value="RAMA"/>
</dbReference>
<name>A0ABR6BIR0_9PSEU</name>
<protein>
    <recommendedName>
        <fullName evidence="1">RAMA domain-containing protein</fullName>
    </recommendedName>
</protein>